<accession>A0ABW1RXD5</accession>
<dbReference type="GO" id="GO:0004834">
    <property type="term" value="F:tryptophan synthase activity"/>
    <property type="evidence" value="ECO:0007669"/>
    <property type="project" value="UniProtKB-EC"/>
</dbReference>
<gene>
    <name evidence="8 10" type="primary">trpA</name>
    <name evidence="10" type="ORF">ACFP5Y_02145</name>
</gene>
<evidence type="ECO:0000256" key="8">
    <source>
        <dbReference type="HAMAP-Rule" id="MF_00131"/>
    </source>
</evidence>
<evidence type="ECO:0000256" key="2">
    <source>
        <dbReference type="ARBA" id="ARBA00011270"/>
    </source>
</evidence>
<dbReference type="EMBL" id="JBHSSC010000005">
    <property type="protein sequence ID" value="MFC6180046.1"/>
    <property type="molecule type" value="Genomic_DNA"/>
</dbReference>
<evidence type="ECO:0000256" key="7">
    <source>
        <dbReference type="ARBA" id="ARBA00049047"/>
    </source>
</evidence>
<keyword evidence="6 8" id="KW-0456">Lyase</keyword>
<comment type="subunit">
    <text evidence="2 8">Tetramer of two alpha and two beta chains.</text>
</comment>
<dbReference type="CDD" id="cd04724">
    <property type="entry name" value="Tryptophan_synthase_alpha"/>
    <property type="match status" value="1"/>
</dbReference>
<evidence type="ECO:0000313" key="10">
    <source>
        <dbReference type="EMBL" id="MFC6180046.1"/>
    </source>
</evidence>
<organism evidence="10 11">
    <name type="scientific">Lactiplantibacillus daowaiensis</name>
    <dbReference type="NCBI Taxonomy" id="2559918"/>
    <lineage>
        <taxon>Bacteria</taxon>
        <taxon>Bacillati</taxon>
        <taxon>Bacillota</taxon>
        <taxon>Bacilli</taxon>
        <taxon>Lactobacillales</taxon>
        <taxon>Lactobacillaceae</taxon>
        <taxon>Lactiplantibacillus</taxon>
    </lineage>
</organism>
<dbReference type="InterPro" id="IPR011060">
    <property type="entry name" value="RibuloseP-bd_barrel"/>
</dbReference>
<name>A0ABW1RXD5_9LACO</name>
<dbReference type="Proteomes" id="UP001596282">
    <property type="component" value="Unassembled WGS sequence"/>
</dbReference>
<comment type="function">
    <text evidence="8">The alpha subunit is responsible for the aldol cleavage of indoleglycerol phosphate to indole and glyceraldehyde 3-phosphate.</text>
</comment>
<protein>
    <recommendedName>
        <fullName evidence="8">Tryptophan synthase alpha chain</fullName>
        <ecNumber evidence="8">4.2.1.20</ecNumber>
    </recommendedName>
</protein>
<keyword evidence="4 8" id="KW-0822">Tryptophan biosynthesis</keyword>
<dbReference type="Gene3D" id="3.20.20.70">
    <property type="entry name" value="Aldolase class I"/>
    <property type="match status" value="1"/>
</dbReference>
<feature type="active site" description="Proton acceptor" evidence="8">
    <location>
        <position position="56"/>
    </location>
</feature>
<comment type="catalytic activity">
    <reaction evidence="7 8">
        <text>(1S,2R)-1-C-(indol-3-yl)glycerol 3-phosphate + L-serine = D-glyceraldehyde 3-phosphate + L-tryptophan + H2O</text>
        <dbReference type="Rhea" id="RHEA:10532"/>
        <dbReference type="ChEBI" id="CHEBI:15377"/>
        <dbReference type="ChEBI" id="CHEBI:33384"/>
        <dbReference type="ChEBI" id="CHEBI:57912"/>
        <dbReference type="ChEBI" id="CHEBI:58866"/>
        <dbReference type="ChEBI" id="CHEBI:59776"/>
        <dbReference type="EC" id="4.2.1.20"/>
    </reaction>
</comment>
<evidence type="ECO:0000256" key="6">
    <source>
        <dbReference type="ARBA" id="ARBA00023239"/>
    </source>
</evidence>
<reference evidence="11" key="1">
    <citation type="journal article" date="2019" name="Int. J. Syst. Evol. Microbiol.">
        <title>The Global Catalogue of Microorganisms (GCM) 10K type strain sequencing project: providing services to taxonomists for standard genome sequencing and annotation.</title>
        <authorList>
            <consortium name="The Broad Institute Genomics Platform"/>
            <consortium name="The Broad Institute Genome Sequencing Center for Infectious Disease"/>
            <person name="Wu L."/>
            <person name="Ma J."/>
        </authorList>
    </citation>
    <scope>NUCLEOTIDE SEQUENCE [LARGE SCALE GENOMIC DNA]</scope>
    <source>
        <strain evidence="11">CCM 8933</strain>
    </source>
</reference>
<evidence type="ECO:0000256" key="3">
    <source>
        <dbReference type="ARBA" id="ARBA00022605"/>
    </source>
</evidence>
<dbReference type="Pfam" id="PF00290">
    <property type="entry name" value="Trp_syntA"/>
    <property type="match status" value="1"/>
</dbReference>
<dbReference type="NCBIfam" id="TIGR00262">
    <property type="entry name" value="trpA"/>
    <property type="match status" value="1"/>
</dbReference>
<dbReference type="SUPFAM" id="SSF51366">
    <property type="entry name" value="Ribulose-phoshate binding barrel"/>
    <property type="match status" value="1"/>
</dbReference>
<comment type="caution">
    <text evidence="10">The sequence shown here is derived from an EMBL/GenBank/DDBJ whole genome shotgun (WGS) entry which is preliminary data.</text>
</comment>
<keyword evidence="11" id="KW-1185">Reference proteome</keyword>
<keyword evidence="3 8" id="KW-0028">Amino-acid biosynthesis</keyword>
<comment type="similarity">
    <text evidence="8 9">Belongs to the TrpA family.</text>
</comment>
<dbReference type="PANTHER" id="PTHR43406">
    <property type="entry name" value="TRYPTOPHAN SYNTHASE, ALPHA CHAIN"/>
    <property type="match status" value="1"/>
</dbReference>
<keyword evidence="5 8" id="KW-0057">Aromatic amino acid biosynthesis</keyword>
<dbReference type="InterPro" id="IPR002028">
    <property type="entry name" value="Trp_synthase_suA"/>
</dbReference>
<comment type="caution">
    <text evidence="8">Lacks conserved residue(s) required for the propagation of feature annotation.</text>
</comment>
<dbReference type="RefSeq" id="WP_137628206.1">
    <property type="nucleotide sequence ID" value="NZ_BJDJ01000006.1"/>
</dbReference>
<comment type="pathway">
    <text evidence="1 8">Amino-acid biosynthesis; L-tryptophan biosynthesis; L-tryptophan from chorismate: step 5/5.</text>
</comment>
<dbReference type="HAMAP" id="MF_00131">
    <property type="entry name" value="Trp_synth_alpha"/>
    <property type="match status" value="1"/>
</dbReference>
<proteinExistence type="inferred from homology"/>
<sequence>MKTKLTVNFKHEPALLSTVVAGDPNFEQTVSQVVTLAQAGCDLVILAVPFSDPVADGPVVQAADERALKAGTTPAQVFAMVAAIRQQTTMPIVLSAYANLLYQYGYAAFAAKCQALAIGGVIVPDLPLEEQGELQPTLAAQGIALMPQVGTTTTPKRAQAIAAAATGFIEVLATPGQAPTVTSTQPVIAALRAVTELPIVILSETTTVAATELATVADGVVIGSTMVQLIATQSSVLSQLTAMTKALRQALDASHH</sequence>
<evidence type="ECO:0000313" key="11">
    <source>
        <dbReference type="Proteomes" id="UP001596282"/>
    </source>
</evidence>
<evidence type="ECO:0000256" key="1">
    <source>
        <dbReference type="ARBA" id="ARBA00004733"/>
    </source>
</evidence>
<evidence type="ECO:0000256" key="4">
    <source>
        <dbReference type="ARBA" id="ARBA00022822"/>
    </source>
</evidence>
<evidence type="ECO:0000256" key="5">
    <source>
        <dbReference type="ARBA" id="ARBA00023141"/>
    </source>
</evidence>
<dbReference type="InterPro" id="IPR013785">
    <property type="entry name" value="Aldolase_TIM"/>
</dbReference>
<dbReference type="EC" id="4.2.1.20" evidence="8"/>
<evidence type="ECO:0000256" key="9">
    <source>
        <dbReference type="RuleBase" id="RU003662"/>
    </source>
</evidence>
<dbReference type="PANTHER" id="PTHR43406:SF1">
    <property type="entry name" value="TRYPTOPHAN SYNTHASE ALPHA CHAIN, CHLOROPLASTIC"/>
    <property type="match status" value="1"/>
</dbReference>